<accession>G7E478</accession>
<dbReference type="InParanoid" id="G7E478"/>
<proteinExistence type="predicted"/>
<reference evidence="2 3" key="1">
    <citation type="journal article" date="2011" name="J. Gen. Appl. Microbiol.">
        <title>Draft genome sequencing of the enigmatic basidiomycete Mixia osmundae.</title>
        <authorList>
            <person name="Nishida H."/>
            <person name="Nagatsuka Y."/>
            <person name="Sugiyama J."/>
        </authorList>
    </citation>
    <scope>NUCLEOTIDE SEQUENCE [LARGE SCALE GENOMIC DNA]</scope>
    <source>
        <strain evidence="3">CBS 9802 / IAM 14324 / JCM 22182 / KY 12970</strain>
    </source>
</reference>
<protein>
    <submittedName>
        <fullName evidence="2">Uncharacterized protein</fullName>
    </submittedName>
</protein>
<evidence type="ECO:0000313" key="2">
    <source>
        <dbReference type="EMBL" id="GAA97638.1"/>
    </source>
</evidence>
<dbReference type="HOGENOM" id="CLU_2164383_0_0_1"/>
<sequence>MLDIAQAAYQRSASVTDVDRQRSTANTPRGLIAPQVSSIIKLSRVFTSAQDTEKKQQRAMNALNLVMIISPVFVLVALAAPIASPMCPRAVQGDECNTQPHCRYDFDQMLCIADR</sequence>
<comment type="caution">
    <text evidence="2">The sequence shown here is derived from an EMBL/GenBank/DDBJ whole genome shotgun (WGS) entry which is preliminary data.</text>
</comment>
<dbReference type="AlphaFoldDB" id="G7E478"/>
<name>G7E478_MIXOS</name>
<keyword evidence="1" id="KW-0472">Membrane</keyword>
<keyword evidence="3" id="KW-1185">Reference proteome</keyword>
<feature type="transmembrane region" description="Helical" evidence="1">
    <location>
        <begin position="62"/>
        <end position="83"/>
    </location>
</feature>
<evidence type="ECO:0000313" key="3">
    <source>
        <dbReference type="Proteomes" id="UP000009131"/>
    </source>
</evidence>
<dbReference type="Proteomes" id="UP000009131">
    <property type="component" value="Unassembled WGS sequence"/>
</dbReference>
<reference evidence="2 3" key="2">
    <citation type="journal article" date="2012" name="Open Biol.">
        <title>Characteristics of nucleosomes and linker DNA regions on the genome of the basidiomycete Mixia osmundae revealed by mono- and dinucleosome mapping.</title>
        <authorList>
            <person name="Nishida H."/>
            <person name="Kondo S."/>
            <person name="Matsumoto T."/>
            <person name="Suzuki Y."/>
            <person name="Yoshikawa H."/>
            <person name="Taylor T.D."/>
            <person name="Sugiyama J."/>
        </authorList>
    </citation>
    <scope>NUCLEOTIDE SEQUENCE [LARGE SCALE GENOMIC DNA]</scope>
    <source>
        <strain evidence="3">CBS 9802 / IAM 14324 / JCM 22182 / KY 12970</strain>
    </source>
</reference>
<keyword evidence="1" id="KW-0812">Transmembrane</keyword>
<gene>
    <name evidence="2" type="primary">Mo04316</name>
    <name evidence="2" type="ORF">E5Q_04316</name>
</gene>
<keyword evidence="1" id="KW-1133">Transmembrane helix</keyword>
<organism evidence="2 3">
    <name type="scientific">Mixia osmundae (strain CBS 9802 / IAM 14324 / JCM 22182 / KY 12970)</name>
    <dbReference type="NCBI Taxonomy" id="764103"/>
    <lineage>
        <taxon>Eukaryota</taxon>
        <taxon>Fungi</taxon>
        <taxon>Dikarya</taxon>
        <taxon>Basidiomycota</taxon>
        <taxon>Pucciniomycotina</taxon>
        <taxon>Mixiomycetes</taxon>
        <taxon>Mixiales</taxon>
        <taxon>Mixiaceae</taxon>
        <taxon>Mixia</taxon>
    </lineage>
</organism>
<evidence type="ECO:0000256" key="1">
    <source>
        <dbReference type="SAM" id="Phobius"/>
    </source>
</evidence>
<dbReference type="EMBL" id="BABT02000129">
    <property type="protein sequence ID" value="GAA97638.1"/>
    <property type="molecule type" value="Genomic_DNA"/>
</dbReference>